<keyword evidence="3" id="KW-0645">Protease</keyword>
<evidence type="ECO:0000259" key="9">
    <source>
        <dbReference type="Pfam" id="PF07687"/>
    </source>
</evidence>
<dbReference type="EC" id="3.4.13.-" evidence="10"/>
<evidence type="ECO:0000256" key="2">
    <source>
        <dbReference type="ARBA" id="ARBA00006247"/>
    </source>
</evidence>
<keyword evidence="8" id="KW-0482">Metalloprotease</keyword>
<dbReference type="PANTHER" id="PTHR43808:SF31">
    <property type="entry name" value="N-ACETYL-L-CITRULLINE DEACETYLASE"/>
    <property type="match status" value="1"/>
</dbReference>
<dbReference type="GO" id="GO:0016805">
    <property type="term" value="F:dipeptidase activity"/>
    <property type="evidence" value="ECO:0007669"/>
    <property type="project" value="UniProtKB-KW"/>
</dbReference>
<evidence type="ECO:0000256" key="7">
    <source>
        <dbReference type="ARBA" id="ARBA00022997"/>
    </source>
</evidence>
<dbReference type="Gene3D" id="3.40.630.10">
    <property type="entry name" value="Zn peptidases"/>
    <property type="match status" value="1"/>
</dbReference>
<dbReference type="Pfam" id="PF01546">
    <property type="entry name" value="Peptidase_M20"/>
    <property type="match status" value="1"/>
</dbReference>
<dbReference type="InterPro" id="IPR011650">
    <property type="entry name" value="Peptidase_M20_dimer"/>
</dbReference>
<feature type="domain" description="Peptidase M20 dimerisation" evidence="9">
    <location>
        <begin position="249"/>
        <end position="355"/>
    </location>
</feature>
<dbReference type="SUPFAM" id="SSF55031">
    <property type="entry name" value="Bacterial exopeptidase dimerisation domain"/>
    <property type="match status" value="1"/>
</dbReference>
<accession>A0A140L2R5</accession>
<keyword evidence="11" id="KW-1185">Reference proteome</keyword>
<dbReference type="Pfam" id="PF07687">
    <property type="entry name" value="M20_dimer"/>
    <property type="match status" value="1"/>
</dbReference>
<dbReference type="Proteomes" id="UP000070456">
    <property type="component" value="Unassembled WGS sequence"/>
</dbReference>
<reference evidence="10 11" key="1">
    <citation type="submission" date="2015-12" db="EMBL/GenBank/DDBJ databases">
        <title>Draft genome sequence of the thermoanaerobe Thermotalea metallivorans, an isolate from the runoff channel of the Great Artesian Basin, Australia.</title>
        <authorList>
            <person name="Patel B.K."/>
        </authorList>
    </citation>
    <scope>NUCLEOTIDE SEQUENCE [LARGE SCALE GENOMIC DNA]</scope>
    <source>
        <strain evidence="10 11">B2-1</strain>
    </source>
</reference>
<dbReference type="InterPro" id="IPR001261">
    <property type="entry name" value="ArgE/DapE_CS"/>
</dbReference>
<dbReference type="PATRIC" id="fig|520762.4.peg.2410"/>
<dbReference type="GO" id="GO:0006526">
    <property type="term" value="P:L-arginine biosynthetic process"/>
    <property type="evidence" value="ECO:0007669"/>
    <property type="project" value="TreeGrafter"/>
</dbReference>
<dbReference type="PROSITE" id="PS00759">
    <property type="entry name" value="ARGE_DAPE_CPG2_2"/>
    <property type="match status" value="1"/>
</dbReference>
<evidence type="ECO:0000313" key="11">
    <source>
        <dbReference type="Proteomes" id="UP000070456"/>
    </source>
</evidence>
<evidence type="ECO:0000256" key="8">
    <source>
        <dbReference type="ARBA" id="ARBA00023049"/>
    </source>
</evidence>
<comment type="cofactor">
    <cofactor evidence="1">
        <name>Zn(2+)</name>
        <dbReference type="ChEBI" id="CHEBI:29105"/>
    </cofactor>
</comment>
<dbReference type="PANTHER" id="PTHR43808">
    <property type="entry name" value="ACETYLORNITHINE DEACETYLASE"/>
    <property type="match status" value="1"/>
</dbReference>
<evidence type="ECO:0000313" key="10">
    <source>
        <dbReference type="EMBL" id="KXG74840.1"/>
    </source>
</evidence>
<dbReference type="InterPro" id="IPR036264">
    <property type="entry name" value="Bact_exopeptidase_dim_dom"/>
</dbReference>
<dbReference type="Gene3D" id="3.30.70.360">
    <property type="match status" value="2"/>
</dbReference>
<evidence type="ECO:0000256" key="1">
    <source>
        <dbReference type="ARBA" id="ARBA00001947"/>
    </source>
</evidence>
<dbReference type="GO" id="GO:0008777">
    <property type="term" value="F:acetylornithine deacetylase activity"/>
    <property type="evidence" value="ECO:0007669"/>
    <property type="project" value="TreeGrafter"/>
</dbReference>
<comment type="similarity">
    <text evidence="2">Belongs to the peptidase M20A family.</text>
</comment>
<dbReference type="CDD" id="cd03888">
    <property type="entry name" value="M20_PepV"/>
    <property type="match status" value="1"/>
</dbReference>
<gene>
    <name evidence="10" type="ORF">AN619_21810</name>
</gene>
<dbReference type="GO" id="GO:0008270">
    <property type="term" value="F:zinc ion binding"/>
    <property type="evidence" value="ECO:0007669"/>
    <property type="project" value="InterPro"/>
</dbReference>
<keyword evidence="6" id="KW-0862">Zinc</keyword>
<keyword evidence="7 10" id="KW-0224">Dipeptidase</keyword>
<dbReference type="InterPro" id="IPR010964">
    <property type="entry name" value="M20A_pepV-rel"/>
</dbReference>
<dbReference type="GO" id="GO:0006508">
    <property type="term" value="P:proteolysis"/>
    <property type="evidence" value="ECO:0007669"/>
    <property type="project" value="UniProtKB-KW"/>
</dbReference>
<dbReference type="EMBL" id="LOEE01000046">
    <property type="protein sequence ID" value="KXG74840.1"/>
    <property type="molecule type" value="Genomic_DNA"/>
</dbReference>
<dbReference type="NCBIfam" id="TIGR01887">
    <property type="entry name" value="dipeptidaselike"/>
    <property type="match status" value="1"/>
</dbReference>
<proteinExistence type="inferred from homology"/>
<dbReference type="GO" id="GO:0008237">
    <property type="term" value="F:metallopeptidase activity"/>
    <property type="evidence" value="ECO:0007669"/>
    <property type="project" value="UniProtKB-KW"/>
</dbReference>
<evidence type="ECO:0000256" key="4">
    <source>
        <dbReference type="ARBA" id="ARBA00022723"/>
    </source>
</evidence>
<dbReference type="AlphaFoldDB" id="A0A140L2R5"/>
<dbReference type="SUPFAM" id="SSF53187">
    <property type="entry name" value="Zn-dependent exopeptidases"/>
    <property type="match status" value="1"/>
</dbReference>
<protein>
    <submittedName>
        <fullName evidence="10">Putative dipeptidase</fullName>
        <ecNumber evidence="10">3.4.13.-</ecNumber>
    </submittedName>
</protein>
<keyword evidence="4" id="KW-0479">Metal-binding</keyword>
<evidence type="ECO:0000256" key="3">
    <source>
        <dbReference type="ARBA" id="ARBA00022670"/>
    </source>
</evidence>
<organism evidence="10 11">
    <name type="scientific">Thermotalea metallivorans</name>
    <dbReference type="NCBI Taxonomy" id="520762"/>
    <lineage>
        <taxon>Bacteria</taxon>
        <taxon>Bacillati</taxon>
        <taxon>Bacillota</taxon>
        <taxon>Clostridia</taxon>
        <taxon>Peptostreptococcales</taxon>
        <taxon>Thermotaleaceae</taxon>
        <taxon>Thermotalea</taxon>
    </lineage>
</organism>
<dbReference type="STRING" id="520762.AN619_21810"/>
<evidence type="ECO:0000256" key="6">
    <source>
        <dbReference type="ARBA" id="ARBA00022833"/>
    </source>
</evidence>
<dbReference type="NCBIfam" id="NF005542">
    <property type="entry name" value="PRK07205.1"/>
    <property type="match status" value="1"/>
</dbReference>
<evidence type="ECO:0000256" key="5">
    <source>
        <dbReference type="ARBA" id="ARBA00022801"/>
    </source>
</evidence>
<dbReference type="InterPro" id="IPR050072">
    <property type="entry name" value="Peptidase_M20A"/>
</dbReference>
<dbReference type="InterPro" id="IPR002933">
    <property type="entry name" value="Peptidase_M20"/>
</dbReference>
<sequence length="451" mass="50589">MDMLIDKALKEKLEVLQPQLIQGIQELIRIPSVIAEPSEQYPFGEAIDRVLRKTLEICEGLGFRTYYDPEGYYGYAEIGQGKELVGVLGHLDVVPAGSLDDWENNPFEPVIKDGKLYGRGTQDDKGPTLAAVYAAKALMDLEVPFHKRLRFIFGTDEESLWRDMKKYMEKEEKPSMGFTPDSTFPLIYAEKGLLQLLLESKNETDLVLEGGNSFNAVPDNIVYTGEKQEALKDKLLELGYEFEETVSGVKVLGKSMHAQAAEKGVNAINRLAIALKEIGITSKTIEFIANEIKEDPFATRIFGSCEDEDSGKLKFNVGKINLGEKETLSIDIRIPVTVTKEEIVSKLSAVAGKYGLAYKEYDWLKPIYIPKNHFLIQTLMEVYQEVTRDTLSQPISSGGATYARAIDNCVAFGAILPGREKTEHQPNEYIVLEDLYIALEVYAKAIYRLTR</sequence>
<name>A0A140L2R5_9FIRM</name>
<dbReference type="PROSITE" id="PS00758">
    <property type="entry name" value="ARGE_DAPE_CPG2_1"/>
    <property type="match status" value="1"/>
</dbReference>
<comment type="caution">
    <text evidence="10">The sequence shown here is derived from an EMBL/GenBank/DDBJ whole genome shotgun (WGS) entry which is preliminary data.</text>
</comment>
<keyword evidence="5 10" id="KW-0378">Hydrolase</keyword>